<evidence type="ECO:0000313" key="1">
    <source>
        <dbReference type="EMBL" id="MDR6299906.1"/>
    </source>
</evidence>
<sequence>MNSQEFRSNLLLKRPRYAKSRIPVLDAFSEKGSKTVDYSRFGPYYEIYIYAMMLGIKNKKRLPLPPRDLTKDFIEIGKWKRDSSLVDFLLMVIFTKTDELAIDWNELEDLEESELSNVISKVVSLIEEYSNGGLEYLEELWEKGELDSSHYMFIDLYKDVKKN</sequence>
<protein>
    <recommendedName>
        <fullName evidence="3">DNA phosphorothioation-associated protein 4</fullName>
    </recommendedName>
</protein>
<accession>A0ABU1K2S3</accession>
<gene>
    <name evidence="1" type="ORF">GGR31_000522</name>
</gene>
<keyword evidence="2" id="KW-1185">Reference proteome</keyword>
<dbReference type="EMBL" id="JAVDQA010000001">
    <property type="protein sequence ID" value="MDR6299906.1"/>
    <property type="molecule type" value="Genomic_DNA"/>
</dbReference>
<dbReference type="RefSeq" id="WP_309726887.1">
    <property type="nucleotide sequence ID" value="NZ_JAVDQA010000001.1"/>
</dbReference>
<evidence type="ECO:0000313" key="2">
    <source>
        <dbReference type="Proteomes" id="UP001257659"/>
    </source>
</evidence>
<reference evidence="1 2" key="1">
    <citation type="submission" date="2023-07" db="EMBL/GenBank/DDBJ databases">
        <title>Genomic Encyclopedia of Type Strains, Phase IV (KMG-IV): sequencing the most valuable type-strain genomes for metagenomic binning, comparative biology and taxonomic classification.</title>
        <authorList>
            <person name="Goeker M."/>
        </authorList>
    </citation>
    <scope>NUCLEOTIDE SEQUENCE [LARGE SCALE GENOMIC DNA]</scope>
    <source>
        <strain evidence="1 2">DSM 102814</strain>
    </source>
</reference>
<proteinExistence type="predicted"/>
<organism evidence="1 2">
    <name type="scientific">Mesonia maritima</name>
    <dbReference type="NCBI Taxonomy" id="1793873"/>
    <lineage>
        <taxon>Bacteria</taxon>
        <taxon>Pseudomonadati</taxon>
        <taxon>Bacteroidota</taxon>
        <taxon>Flavobacteriia</taxon>
        <taxon>Flavobacteriales</taxon>
        <taxon>Flavobacteriaceae</taxon>
        <taxon>Mesonia</taxon>
    </lineage>
</organism>
<comment type="caution">
    <text evidence="1">The sequence shown here is derived from an EMBL/GenBank/DDBJ whole genome shotgun (WGS) entry which is preliminary data.</text>
</comment>
<dbReference type="Proteomes" id="UP001257659">
    <property type="component" value="Unassembled WGS sequence"/>
</dbReference>
<name>A0ABU1K2S3_9FLAO</name>
<evidence type="ECO:0008006" key="3">
    <source>
        <dbReference type="Google" id="ProtNLM"/>
    </source>
</evidence>